<evidence type="ECO:0000256" key="6">
    <source>
        <dbReference type="ARBA" id="ARBA00022777"/>
    </source>
</evidence>
<dbReference type="GO" id="GO:0005524">
    <property type="term" value="F:ATP binding"/>
    <property type="evidence" value="ECO:0007669"/>
    <property type="project" value="UniProtKB-UniRule"/>
</dbReference>
<feature type="domain" description="PASTA" evidence="14">
    <location>
        <begin position="530"/>
        <end position="595"/>
    </location>
</feature>
<dbReference type="InterPro" id="IPR017441">
    <property type="entry name" value="Protein_kinase_ATP_BS"/>
</dbReference>
<dbReference type="InterPro" id="IPR008271">
    <property type="entry name" value="Ser/Thr_kinase_AS"/>
</dbReference>
<dbReference type="Pfam" id="PF03793">
    <property type="entry name" value="PASTA"/>
    <property type="match status" value="4"/>
</dbReference>
<comment type="caution">
    <text evidence="15">The sequence shown here is derived from an EMBL/GenBank/DDBJ whole genome shotgun (WGS) entry which is preliminary data.</text>
</comment>
<feature type="transmembrane region" description="Helical" evidence="12">
    <location>
        <begin position="365"/>
        <end position="385"/>
    </location>
</feature>
<evidence type="ECO:0000256" key="11">
    <source>
        <dbReference type="SAM" id="MobiDB-lite"/>
    </source>
</evidence>
<accession>A0A5C5R2Z0</accession>
<dbReference type="FunFam" id="1.10.510.10:FF:000021">
    <property type="entry name" value="Serine/threonine protein kinase"/>
    <property type="match status" value="1"/>
</dbReference>
<dbReference type="Proteomes" id="UP000317291">
    <property type="component" value="Unassembled WGS sequence"/>
</dbReference>
<keyword evidence="6 15" id="KW-0418">Kinase</keyword>
<dbReference type="RefSeq" id="WP_146564270.1">
    <property type="nucleotide sequence ID" value="NZ_VIGW01000023.1"/>
</dbReference>
<evidence type="ECO:0000256" key="8">
    <source>
        <dbReference type="ARBA" id="ARBA00047899"/>
    </source>
</evidence>
<dbReference type="PROSITE" id="PS00108">
    <property type="entry name" value="PROTEIN_KINASE_ST"/>
    <property type="match status" value="1"/>
</dbReference>
<protein>
    <recommendedName>
        <fullName evidence="1">non-specific serine/threonine protein kinase</fullName>
        <ecNumber evidence="1">2.7.11.1</ecNumber>
    </recommendedName>
</protein>
<dbReference type="SMART" id="SM00740">
    <property type="entry name" value="PASTA"/>
    <property type="match status" value="4"/>
</dbReference>
<evidence type="ECO:0000256" key="1">
    <source>
        <dbReference type="ARBA" id="ARBA00012513"/>
    </source>
</evidence>
<keyword evidence="7 10" id="KW-0067">ATP-binding</keyword>
<dbReference type="CDD" id="cd06577">
    <property type="entry name" value="PASTA_pknB"/>
    <property type="match status" value="4"/>
</dbReference>
<keyword evidence="12" id="KW-1133">Transmembrane helix</keyword>
<keyword evidence="3" id="KW-0808">Transferase</keyword>
<dbReference type="Gene3D" id="3.30.200.20">
    <property type="entry name" value="Phosphorylase Kinase, domain 1"/>
    <property type="match status" value="1"/>
</dbReference>
<keyword evidence="12" id="KW-0812">Transmembrane</keyword>
<evidence type="ECO:0000256" key="7">
    <source>
        <dbReference type="ARBA" id="ARBA00022840"/>
    </source>
</evidence>
<comment type="catalytic activity">
    <reaction evidence="8">
        <text>L-threonyl-[protein] + ATP = O-phospho-L-threonyl-[protein] + ADP + H(+)</text>
        <dbReference type="Rhea" id="RHEA:46608"/>
        <dbReference type="Rhea" id="RHEA-COMP:11060"/>
        <dbReference type="Rhea" id="RHEA-COMP:11605"/>
        <dbReference type="ChEBI" id="CHEBI:15378"/>
        <dbReference type="ChEBI" id="CHEBI:30013"/>
        <dbReference type="ChEBI" id="CHEBI:30616"/>
        <dbReference type="ChEBI" id="CHEBI:61977"/>
        <dbReference type="ChEBI" id="CHEBI:456216"/>
        <dbReference type="EC" id="2.7.11.1"/>
    </reaction>
</comment>
<dbReference type="NCBIfam" id="NF033483">
    <property type="entry name" value="PknB_PASTA_kin"/>
    <property type="match status" value="1"/>
</dbReference>
<evidence type="ECO:0000256" key="12">
    <source>
        <dbReference type="SAM" id="Phobius"/>
    </source>
</evidence>
<dbReference type="CDD" id="cd14014">
    <property type="entry name" value="STKc_PknB_like"/>
    <property type="match status" value="1"/>
</dbReference>
<evidence type="ECO:0000256" key="4">
    <source>
        <dbReference type="ARBA" id="ARBA00022737"/>
    </source>
</evidence>
<evidence type="ECO:0000259" key="13">
    <source>
        <dbReference type="PROSITE" id="PS50011"/>
    </source>
</evidence>
<dbReference type="Gene3D" id="3.30.10.20">
    <property type="match status" value="4"/>
</dbReference>
<feature type="compositionally biased region" description="Low complexity" evidence="11">
    <location>
        <begin position="309"/>
        <end position="328"/>
    </location>
</feature>
<evidence type="ECO:0000313" key="16">
    <source>
        <dbReference type="Proteomes" id="UP000317291"/>
    </source>
</evidence>
<dbReference type="InterPro" id="IPR005543">
    <property type="entry name" value="PASTA_dom"/>
</dbReference>
<evidence type="ECO:0000313" key="15">
    <source>
        <dbReference type="EMBL" id="TWS17647.1"/>
    </source>
</evidence>
<evidence type="ECO:0000256" key="9">
    <source>
        <dbReference type="ARBA" id="ARBA00048679"/>
    </source>
</evidence>
<comment type="catalytic activity">
    <reaction evidence="9">
        <text>L-seryl-[protein] + ATP = O-phospho-L-seryl-[protein] + ADP + H(+)</text>
        <dbReference type="Rhea" id="RHEA:17989"/>
        <dbReference type="Rhea" id="RHEA-COMP:9863"/>
        <dbReference type="Rhea" id="RHEA-COMP:11604"/>
        <dbReference type="ChEBI" id="CHEBI:15378"/>
        <dbReference type="ChEBI" id="CHEBI:29999"/>
        <dbReference type="ChEBI" id="CHEBI:30616"/>
        <dbReference type="ChEBI" id="CHEBI:83421"/>
        <dbReference type="ChEBI" id="CHEBI:456216"/>
        <dbReference type="EC" id="2.7.11.1"/>
    </reaction>
</comment>
<dbReference type="PANTHER" id="PTHR43289">
    <property type="entry name" value="MITOGEN-ACTIVATED PROTEIN KINASE KINASE KINASE 20-RELATED"/>
    <property type="match status" value="1"/>
</dbReference>
<dbReference type="PROSITE" id="PS51178">
    <property type="entry name" value="PASTA"/>
    <property type="match status" value="3"/>
</dbReference>
<dbReference type="OrthoDB" id="9762169at2"/>
<feature type="domain" description="Protein kinase" evidence="13">
    <location>
        <begin position="12"/>
        <end position="275"/>
    </location>
</feature>
<dbReference type="Pfam" id="PF00069">
    <property type="entry name" value="Pkinase"/>
    <property type="match status" value="1"/>
</dbReference>
<dbReference type="GO" id="GO:0045717">
    <property type="term" value="P:negative regulation of fatty acid biosynthetic process"/>
    <property type="evidence" value="ECO:0007669"/>
    <property type="project" value="UniProtKB-ARBA"/>
</dbReference>
<feature type="compositionally biased region" description="Basic residues" evidence="11">
    <location>
        <begin position="349"/>
        <end position="359"/>
    </location>
</feature>
<organism evidence="15 16">
    <name type="scientific">Tsukamurella asaccharolytica</name>
    <dbReference type="NCBI Taxonomy" id="2592067"/>
    <lineage>
        <taxon>Bacteria</taxon>
        <taxon>Bacillati</taxon>
        <taxon>Actinomycetota</taxon>
        <taxon>Actinomycetes</taxon>
        <taxon>Mycobacteriales</taxon>
        <taxon>Tsukamurellaceae</taxon>
        <taxon>Tsukamurella</taxon>
    </lineage>
</organism>
<dbReference type="PANTHER" id="PTHR43289:SF6">
    <property type="entry name" value="SERINE_THREONINE-PROTEIN KINASE NEKL-3"/>
    <property type="match status" value="1"/>
</dbReference>
<dbReference type="PROSITE" id="PS50011">
    <property type="entry name" value="PROTEIN_KINASE_DOM"/>
    <property type="match status" value="1"/>
</dbReference>
<keyword evidence="16" id="KW-1185">Reference proteome</keyword>
<keyword evidence="5 10" id="KW-0547">Nucleotide-binding</keyword>
<keyword evidence="12" id="KW-0472">Membrane</keyword>
<dbReference type="EMBL" id="VIGW01000023">
    <property type="protein sequence ID" value="TWS17647.1"/>
    <property type="molecule type" value="Genomic_DNA"/>
</dbReference>
<evidence type="ECO:0000256" key="10">
    <source>
        <dbReference type="PROSITE-ProRule" id="PRU10141"/>
    </source>
</evidence>
<dbReference type="InterPro" id="IPR000719">
    <property type="entry name" value="Prot_kinase_dom"/>
</dbReference>
<reference evidence="15 16" key="1">
    <citation type="submission" date="2019-06" db="EMBL/GenBank/DDBJ databases">
        <title>Tsukamurella conjunctivitidis sp. nov., Tsukamurella assacharolytica sp. nov. and Tsukamurella sputae sp. nov. isolated from patients with conjunctivitis, bacteraemia (lymphoma) and respiratory infection (sputum) in Hong Kong.</title>
        <authorList>
            <person name="Teng J.L.L."/>
            <person name="Lee H.H."/>
            <person name="Fong J.Y.H."/>
            <person name="Fok K.M.N."/>
            <person name="Lau S.K.P."/>
            <person name="Woo P.C.Y."/>
        </authorList>
    </citation>
    <scope>NUCLEOTIDE SEQUENCE [LARGE SCALE GENOMIC DNA]</scope>
    <source>
        <strain evidence="15 16">HKU71</strain>
    </source>
</reference>
<dbReference type="FunFam" id="3.30.200.20:FF:000035">
    <property type="entry name" value="Serine/threonine protein kinase Stk1"/>
    <property type="match status" value="1"/>
</dbReference>
<dbReference type="InterPro" id="IPR011009">
    <property type="entry name" value="Kinase-like_dom_sf"/>
</dbReference>
<feature type="region of interest" description="Disordered" evidence="11">
    <location>
        <begin position="286"/>
        <end position="359"/>
    </location>
</feature>
<dbReference type="SUPFAM" id="SSF56112">
    <property type="entry name" value="Protein kinase-like (PK-like)"/>
    <property type="match status" value="1"/>
</dbReference>
<keyword evidence="4" id="KW-0677">Repeat</keyword>
<feature type="domain" description="PASTA" evidence="14">
    <location>
        <begin position="394"/>
        <end position="460"/>
    </location>
</feature>
<dbReference type="GO" id="GO:0004674">
    <property type="term" value="F:protein serine/threonine kinase activity"/>
    <property type="evidence" value="ECO:0007669"/>
    <property type="project" value="UniProtKB-KW"/>
</dbReference>
<evidence type="ECO:0000256" key="5">
    <source>
        <dbReference type="ARBA" id="ARBA00022741"/>
    </source>
</evidence>
<evidence type="ECO:0000259" key="14">
    <source>
        <dbReference type="PROSITE" id="PS51178"/>
    </source>
</evidence>
<feature type="domain" description="PASTA" evidence="14">
    <location>
        <begin position="461"/>
        <end position="529"/>
    </location>
</feature>
<feature type="binding site" evidence="10">
    <location>
        <position position="41"/>
    </location>
    <ligand>
        <name>ATP</name>
        <dbReference type="ChEBI" id="CHEBI:30616"/>
    </ligand>
</feature>
<evidence type="ECO:0000256" key="3">
    <source>
        <dbReference type="ARBA" id="ARBA00022679"/>
    </source>
</evidence>
<dbReference type="EC" id="2.7.11.1" evidence="1"/>
<dbReference type="Gene3D" id="1.10.510.10">
    <property type="entry name" value="Transferase(Phosphotransferase) domain 1"/>
    <property type="match status" value="1"/>
</dbReference>
<proteinExistence type="predicted"/>
<dbReference type="AlphaFoldDB" id="A0A5C5R2Z0"/>
<dbReference type="SMART" id="SM00220">
    <property type="entry name" value="S_TKc"/>
    <property type="match status" value="1"/>
</dbReference>
<dbReference type="PROSITE" id="PS00107">
    <property type="entry name" value="PROTEIN_KINASE_ATP"/>
    <property type="match status" value="1"/>
</dbReference>
<evidence type="ECO:0000256" key="2">
    <source>
        <dbReference type="ARBA" id="ARBA00022527"/>
    </source>
</evidence>
<keyword evidence="2" id="KW-0723">Serine/threonine-protein kinase</keyword>
<gene>
    <name evidence="15" type="primary">pknB</name>
    <name evidence="15" type="ORF">FK529_19435</name>
</gene>
<name>A0A5C5R2Z0_9ACTN</name>
<sequence>MTTPPRRINDRYDLGETLGFGGMSEVHLARDTRLSRDVAIKILRADLARDPSFYERFRREAQNAASLNHPTIVQVYDTGEAQTPSGPLPYIVMEYVDGETLRDVLRRDGTIAPQAAMTWMADVCAALDFSHRNGIVHRDMKPANVMLTRAGEIKVMDFGIARAMSDPSAGMTQTAAVIGTAQYLSPEQARGDSVDARSDVYAAGCVIFELLTGQPPFTGDSPVSVAYQHVREDPPTPSAILDTVPPELDSITLKALSKNPANRYQTAGEMRQDLIRVLAGRKPEAPMVLSDEERDALLTEPTKSRRRAATAPVAAAATAGAAEASGTEPSDDDPPTAVVDTATPSAAPARRRHSTPAKKGGRSRLVLLLSIAVIALIAIGATTWFNVRGSQGGGEQTATVTSQIGEPAADAQVALQKLGFIVEMQRMPDNAVPAEHVISTLPGPNASVTKGSTVVMQVSTGPKIVGVPDVAGRPEADARQILERAGFTVVKDVSTSPSPTVARGYVLSTNPAIGTNTQQNTPIRLTVSSGKEQVRVPDVTNTQISQATSNLQGAGFEVTSTQVEDNAPPGTVLSQSPAAGSTVDKGSTVSLRVAKARPITMPNVINQDQNAARAALIEAGFSADNIRTVVDAPSGLFDRGRVWRTDPDVGAQVDSSATIVLHVRRS</sequence>